<evidence type="ECO:0000256" key="1">
    <source>
        <dbReference type="ARBA" id="ARBA00022801"/>
    </source>
</evidence>
<dbReference type="InterPro" id="IPR050300">
    <property type="entry name" value="GDXG_lipolytic_enzyme"/>
</dbReference>
<dbReference type="InterPro" id="IPR049492">
    <property type="entry name" value="BD-FAE-like_dom"/>
</dbReference>
<evidence type="ECO:0000313" key="4">
    <source>
        <dbReference type="EMBL" id="SVB14480.1"/>
    </source>
</evidence>
<keyword evidence="1" id="KW-0378">Hydrolase</keyword>
<dbReference type="InterPro" id="IPR001375">
    <property type="entry name" value="Peptidase_S9_cat"/>
</dbReference>
<dbReference type="PANTHER" id="PTHR48081">
    <property type="entry name" value="AB HYDROLASE SUPERFAMILY PROTEIN C4A8.06C"/>
    <property type="match status" value="1"/>
</dbReference>
<sequence>MAIIWLPLLFLSTQLADATEIVKSTHVYKKVDGVKIEVDAYRPAGKKNCPVLVWIHGGALISGNRQQIPQRLRELAATEGYLLVSIDYRLAPHAKLHEIISDLRDALAWVRSEGPSKLGADVTRLVVSGGSAGGDLTMMSGTIKPVPKALVTYWGYGSLDAEWYAKPSEHYRKAPLVDKDEAWAGVGKKVSTGAFGDAGRKRSQFYLYCRQQGIWTKVVSGFEPGKDRDKITPYCPVRNITPEYPPIVMVHGTADTDVPYYESANMAIELQRHGVRHELLTIPNGGHGLGGGNPELIEWAHGKALDFIREQLR</sequence>
<dbReference type="SUPFAM" id="SSF53474">
    <property type="entry name" value="alpha/beta-Hydrolases"/>
    <property type="match status" value="1"/>
</dbReference>
<proteinExistence type="predicted"/>
<dbReference type="Pfam" id="PF20434">
    <property type="entry name" value="BD-FAE"/>
    <property type="match status" value="1"/>
</dbReference>
<dbReference type="Gene3D" id="3.40.50.1820">
    <property type="entry name" value="alpha/beta hydrolase"/>
    <property type="match status" value="1"/>
</dbReference>
<dbReference type="InterPro" id="IPR029058">
    <property type="entry name" value="AB_hydrolase_fold"/>
</dbReference>
<evidence type="ECO:0000259" key="2">
    <source>
        <dbReference type="Pfam" id="PF00326"/>
    </source>
</evidence>
<accession>A0A382BKX7</accession>
<evidence type="ECO:0008006" key="5">
    <source>
        <dbReference type="Google" id="ProtNLM"/>
    </source>
</evidence>
<gene>
    <name evidence="4" type="ORF">METZ01_LOCUS167334</name>
</gene>
<feature type="domain" description="BD-FAE-like" evidence="3">
    <location>
        <begin position="39"/>
        <end position="145"/>
    </location>
</feature>
<reference evidence="4" key="1">
    <citation type="submission" date="2018-05" db="EMBL/GenBank/DDBJ databases">
        <authorList>
            <person name="Lanie J.A."/>
            <person name="Ng W.-L."/>
            <person name="Kazmierczak K.M."/>
            <person name="Andrzejewski T.M."/>
            <person name="Davidsen T.M."/>
            <person name="Wayne K.J."/>
            <person name="Tettelin H."/>
            <person name="Glass J.I."/>
            <person name="Rusch D."/>
            <person name="Podicherti R."/>
            <person name="Tsui H.-C.T."/>
            <person name="Winkler M.E."/>
        </authorList>
    </citation>
    <scope>NUCLEOTIDE SEQUENCE</scope>
</reference>
<dbReference type="GO" id="GO:0006508">
    <property type="term" value="P:proteolysis"/>
    <property type="evidence" value="ECO:0007669"/>
    <property type="project" value="InterPro"/>
</dbReference>
<dbReference type="AlphaFoldDB" id="A0A382BKX7"/>
<protein>
    <recommendedName>
        <fullName evidence="5">Alpha/beta hydrolase fold-3 domain-containing protein</fullName>
    </recommendedName>
</protein>
<name>A0A382BKX7_9ZZZZ</name>
<dbReference type="GO" id="GO:0008236">
    <property type="term" value="F:serine-type peptidase activity"/>
    <property type="evidence" value="ECO:0007669"/>
    <property type="project" value="InterPro"/>
</dbReference>
<organism evidence="4">
    <name type="scientific">marine metagenome</name>
    <dbReference type="NCBI Taxonomy" id="408172"/>
    <lineage>
        <taxon>unclassified sequences</taxon>
        <taxon>metagenomes</taxon>
        <taxon>ecological metagenomes</taxon>
    </lineage>
</organism>
<dbReference type="Pfam" id="PF00326">
    <property type="entry name" value="Peptidase_S9"/>
    <property type="match status" value="1"/>
</dbReference>
<dbReference type="EMBL" id="UINC01030305">
    <property type="protein sequence ID" value="SVB14480.1"/>
    <property type="molecule type" value="Genomic_DNA"/>
</dbReference>
<feature type="domain" description="Peptidase S9 prolyl oligopeptidase catalytic" evidence="2">
    <location>
        <begin position="225"/>
        <end position="312"/>
    </location>
</feature>
<evidence type="ECO:0000259" key="3">
    <source>
        <dbReference type="Pfam" id="PF20434"/>
    </source>
</evidence>